<feature type="region of interest" description="Disordered" evidence="7">
    <location>
        <begin position="425"/>
        <end position="447"/>
    </location>
</feature>
<keyword evidence="2" id="KW-0813">Transport</keyword>
<evidence type="ECO:0000256" key="6">
    <source>
        <dbReference type="ARBA" id="ARBA00023136"/>
    </source>
</evidence>
<comment type="subcellular location">
    <subcellularLocation>
        <location evidence="1">Cell membrane</location>
        <topology evidence="1">Multi-pass membrane protein</topology>
    </subcellularLocation>
</comment>
<name>A0A543DPN9_9PSEU</name>
<evidence type="ECO:0000256" key="4">
    <source>
        <dbReference type="ARBA" id="ARBA00022692"/>
    </source>
</evidence>
<feature type="transmembrane region" description="Helical" evidence="8">
    <location>
        <begin position="163"/>
        <end position="181"/>
    </location>
</feature>
<dbReference type="EMBL" id="VFPA01000002">
    <property type="protein sequence ID" value="TQM11290.1"/>
    <property type="molecule type" value="Genomic_DNA"/>
</dbReference>
<dbReference type="CDD" id="cd17369">
    <property type="entry name" value="MFS_ShiA_like"/>
    <property type="match status" value="1"/>
</dbReference>
<gene>
    <name evidence="10" type="ORF">FB558_3848</name>
</gene>
<keyword evidence="5 8" id="KW-1133">Transmembrane helix</keyword>
<dbReference type="PROSITE" id="PS50850">
    <property type="entry name" value="MFS"/>
    <property type="match status" value="1"/>
</dbReference>
<dbReference type="Gene3D" id="1.20.1250.20">
    <property type="entry name" value="MFS general substrate transporter like domains"/>
    <property type="match status" value="2"/>
</dbReference>
<feature type="transmembrane region" description="Helical" evidence="8">
    <location>
        <begin position="90"/>
        <end position="111"/>
    </location>
</feature>
<dbReference type="OrthoDB" id="8953821at2"/>
<evidence type="ECO:0000256" key="3">
    <source>
        <dbReference type="ARBA" id="ARBA00022475"/>
    </source>
</evidence>
<reference evidence="10 11" key="1">
    <citation type="submission" date="2019-06" db="EMBL/GenBank/DDBJ databases">
        <title>Sequencing the genomes of 1000 actinobacteria strains.</title>
        <authorList>
            <person name="Klenk H.-P."/>
        </authorList>
    </citation>
    <scope>NUCLEOTIDE SEQUENCE [LARGE SCALE GENOMIC DNA]</scope>
    <source>
        <strain evidence="10 11">DSM 45301</strain>
    </source>
</reference>
<evidence type="ECO:0000259" key="9">
    <source>
        <dbReference type="PROSITE" id="PS50850"/>
    </source>
</evidence>
<keyword evidence="3" id="KW-1003">Cell membrane</keyword>
<dbReference type="InterPro" id="IPR005828">
    <property type="entry name" value="MFS_sugar_transport-like"/>
</dbReference>
<keyword evidence="11" id="KW-1185">Reference proteome</keyword>
<evidence type="ECO:0000256" key="8">
    <source>
        <dbReference type="SAM" id="Phobius"/>
    </source>
</evidence>
<evidence type="ECO:0000313" key="11">
    <source>
        <dbReference type="Proteomes" id="UP000315677"/>
    </source>
</evidence>
<sequence>MATQNTTTTPQRTARRAAVASLVGTTIEWFDFFIYGLAAALVFGDLFFPAYDEHTGRLASFATLAVAFLARPVGAAIFGHLGDRLGRKSTLIATLGIMGAATGLIGCLPTYSSIGLWAPVLLIVLRLFQGLAVGGEWGGAVLMSVEHAPASKVRLYGAAPQMGSPLGLVLATLVMAAIGGLPDDQLLSWGWRIPFLAGFVLVAVGLVIRLGVAESAEFAEVKETGTRSRIPLRDVVAHSGRGLLSGIGLQAGVNVVFYVISVYFLSYAVNSLGLARSTALVIVTVAAAVDMLCIPLFAHLGDRFGARRVFVGGTVFTVVAAFPFFLLLNTGNVAAVAVTITVMLVFAHATTYAVVSSMIAELFPTRVRYSGTALSNALGGLVFSAPTPFLAEALVGGSGGTWWPLSVMVVVAALISVAAVAARPRRTGDTPEPTAPASHLHDADAVH</sequence>
<feature type="transmembrane region" description="Helical" evidence="8">
    <location>
        <begin position="309"/>
        <end position="328"/>
    </location>
</feature>
<evidence type="ECO:0000256" key="7">
    <source>
        <dbReference type="SAM" id="MobiDB-lite"/>
    </source>
</evidence>
<dbReference type="PANTHER" id="PTHR43045">
    <property type="entry name" value="SHIKIMATE TRANSPORTER"/>
    <property type="match status" value="1"/>
</dbReference>
<accession>A0A543DPN9</accession>
<evidence type="ECO:0000256" key="1">
    <source>
        <dbReference type="ARBA" id="ARBA00004651"/>
    </source>
</evidence>
<dbReference type="Pfam" id="PF00083">
    <property type="entry name" value="Sugar_tr"/>
    <property type="match status" value="1"/>
</dbReference>
<organism evidence="10 11">
    <name type="scientific">Pseudonocardia kunmingensis</name>
    <dbReference type="NCBI Taxonomy" id="630975"/>
    <lineage>
        <taxon>Bacteria</taxon>
        <taxon>Bacillati</taxon>
        <taxon>Actinomycetota</taxon>
        <taxon>Actinomycetes</taxon>
        <taxon>Pseudonocardiales</taxon>
        <taxon>Pseudonocardiaceae</taxon>
        <taxon>Pseudonocardia</taxon>
    </lineage>
</organism>
<feature type="transmembrane region" description="Helical" evidence="8">
    <location>
        <begin position="334"/>
        <end position="355"/>
    </location>
</feature>
<dbReference type="GO" id="GO:0022857">
    <property type="term" value="F:transmembrane transporter activity"/>
    <property type="evidence" value="ECO:0007669"/>
    <property type="project" value="InterPro"/>
</dbReference>
<dbReference type="Pfam" id="PF07690">
    <property type="entry name" value="MFS_1"/>
    <property type="match status" value="1"/>
</dbReference>
<dbReference type="SUPFAM" id="SSF103473">
    <property type="entry name" value="MFS general substrate transporter"/>
    <property type="match status" value="1"/>
</dbReference>
<dbReference type="AlphaFoldDB" id="A0A543DPN9"/>
<evidence type="ECO:0000313" key="10">
    <source>
        <dbReference type="EMBL" id="TQM11290.1"/>
    </source>
</evidence>
<feature type="transmembrane region" description="Helical" evidence="8">
    <location>
        <begin position="402"/>
        <end position="422"/>
    </location>
</feature>
<feature type="domain" description="Major facilitator superfamily (MFS) profile" evidence="9">
    <location>
        <begin position="17"/>
        <end position="424"/>
    </location>
</feature>
<dbReference type="InterPro" id="IPR036259">
    <property type="entry name" value="MFS_trans_sf"/>
</dbReference>
<keyword evidence="6 8" id="KW-0472">Membrane</keyword>
<feature type="transmembrane region" description="Helical" evidence="8">
    <location>
        <begin position="117"/>
        <end position="142"/>
    </location>
</feature>
<feature type="transmembrane region" description="Helical" evidence="8">
    <location>
        <begin position="277"/>
        <end position="297"/>
    </location>
</feature>
<feature type="transmembrane region" description="Helical" evidence="8">
    <location>
        <begin position="367"/>
        <end position="390"/>
    </location>
</feature>
<evidence type="ECO:0000256" key="5">
    <source>
        <dbReference type="ARBA" id="ARBA00022989"/>
    </source>
</evidence>
<protein>
    <submittedName>
        <fullName evidence="10">Putative MFS family arabinose efflux permease</fullName>
    </submittedName>
</protein>
<dbReference type="GO" id="GO:0005886">
    <property type="term" value="C:plasma membrane"/>
    <property type="evidence" value="ECO:0007669"/>
    <property type="project" value="UniProtKB-SubCell"/>
</dbReference>
<dbReference type="Proteomes" id="UP000315677">
    <property type="component" value="Unassembled WGS sequence"/>
</dbReference>
<dbReference type="InterPro" id="IPR011701">
    <property type="entry name" value="MFS"/>
</dbReference>
<comment type="caution">
    <text evidence="10">The sequence shown here is derived from an EMBL/GenBank/DDBJ whole genome shotgun (WGS) entry which is preliminary data.</text>
</comment>
<feature type="transmembrane region" description="Helical" evidence="8">
    <location>
        <begin position="243"/>
        <end position="265"/>
    </location>
</feature>
<evidence type="ECO:0000256" key="2">
    <source>
        <dbReference type="ARBA" id="ARBA00022448"/>
    </source>
</evidence>
<dbReference type="InterPro" id="IPR020846">
    <property type="entry name" value="MFS_dom"/>
</dbReference>
<dbReference type="RefSeq" id="WP_142055325.1">
    <property type="nucleotide sequence ID" value="NZ_VFPA01000002.1"/>
</dbReference>
<proteinExistence type="predicted"/>
<feature type="transmembrane region" description="Helical" evidence="8">
    <location>
        <begin position="57"/>
        <end position="78"/>
    </location>
</feature>
<feature type="transmembrane region" description="Helical" evidence="8">
    <location>
        <begin position="193"/>
        <end position="212"/>
    </location>
</feature>
<dbReference type="PANTHER" id="PTHR43045:SF1">
    <property type="entry name" value="SHIKIMATE TRANSPORTER"/>
    <property type="match status" value="1"/>
</dbReference>
<keyword evidence="4 8" id="KW-0812">Transmembrane</keyword>